<keyword evidence="5 10" id="KW-0456">Lyase</keyword>
<dbReference type="PROSITE" id="PS00166">
    <property type="entry name" value="ENOYL_COA_HYDRATASE"/>
    <property type="match status" value="1"/>
</dbReference>
<evidence type="ECO:0000256" key="5">
    <source>
        <dbReference type="ARBA" id="ARBA00023239"/>
    </source>
</evidence>
<dbReference type="PANTHER" id="PTHR11941:SF169">
    <property type="entry name" value="(7AS)-7A-METHYL-1,5-DIOXO-2,3,5,6,7,7A-HEXAHYDRO-1H-INDENE-CARBOXYL-COA HYDROLASE"/>
    <property type="match status" value="1"/>
</dbReference>
<reference evidence="10 11" key="1">
    <citation type="submission" date="2019-06" db="EMBL/GenBank/DDBJ databases">
        <title>Rhodococcus spaelei sp. nov., isolated from a cave.</title>
        <authorList>
            <person name="Lee S.D."/>
        </authorList>
    </citation>
    <scope>NUCLEOTIDE SEQUENCE [LARGE SCALE GENOMIC DNA]</scope>
    <source>
        <strain evidence="10 11">C9-5</strain>
    </source>
</reference>
<feature type="region of interest" description="Disordered" evidence="9">
    <location>
        <begin position="224"/>
        <end position="243"/>
    </location>
</feature>
<comment type="similarity">
    <text evidence="2 8">Belongs to the enoyl-CoA hydratase/isomerase family.</text>
</comment>
<dbReference type="InterPro" id="IPR001753">
    <property type="entry name" value="Enoyl-CoA_hydra/iso"/>
</dbReference>
<dbReference type="PANTHER" id="PTHR11941">
    <property type="entry name" value="ENOYL-COA HYDRATASE-RELATED"/>
    <property type="match status" value="1"/>
</dbReference>
<evidence type="ECO:0000313" key="11">
    <source>
        <dbReference type="Proteomes" id="UP000316256"/>
    </source>
</evidence>
<dbReference type="GO" id="GO:0006635">
    <property type="term" value="P:fatty acid beta-oxidation"/>
    <property type="evidence" value="ECO:0007669"/>
    <property type="project" value="TreeGrafter"/>
</dbReference>
<dbReference type="Proteomes" id="UP000316256">
    <property type="component" value="Unassembled WGS sequence"/>
</dbReference>
<evidence type="ECO:0000256" key="6">
    <source>
        <dbReference type="ARBA" id="ARBA00023709"/>
    </source>
</evidence>
<dbReference type="EMBL" id="VIGH01000002">
    <property type="protein sequence ID" value="TQF74146.1"/>
    <property type="molecule type" value="Genomic_DNA"/>
</dbReference>
<gene>
    <name evidence="10" type="ORF">FK531_05730</name>
</gene>
<evidence type="ECO:0000256" key="1">
    <source>
        <dbReference type="ARBA" id="ARBA00002994"/>
    </source>
</evidence>
<accession>A0A541BPA3</accession>
<keyword evidence="11" id="KW-1185">Reference proteome</keyword>
<dbReference type="InterPro" id="IPR018376">
    <property type="entry name" value="Enoyl-CoA_hyd/isom_CS"/>
</dbReference>
<name>A0A541BPA3_9NOCA</name>
<dbReference type="Gene3D" id="3.90.226.10">
    <property type="entry name" value="2-enoyl-CoA Hydratase, Chain A, domain 1"/>
    <property type="match status" value="1"/>
</dbReference>
<dbReference type="AlphaFoldDB" id="A0A541BPA3"/>
<dbReference type="GO" id="GO:0018812">
    <property type="term" value="F:3-hydroxyacyl-CoA dehydratase activity"/>
    <property type="evidence" value="ECO:0007669"/>
    <property type="project" value="RHEA"/>
</dbReference>
<dbReference type="RefSeq" id="WP_142096092.1">
    <property type="nucleotide sequence ID" value="NZ_VIGH01000002.1"/>
</dbReference>
<keyword evidence="4" id="KW-0443">Lipid metabolism</keyword>
<sequence>MIGTSRDGDVVTIELQREDRRNALDTEQCVLLRDALDEAVAGGARAIVLTGRGSAFCAGADLSGDVYADGFTDTLLEMLHTVDSVPVPVIAAVNGPAIGAGTQLAIAADLRVVAPEAYFAVPAARLGISVDSWTVRRLVSLAGGGPARTVLMGADRLSSAEALACGLANKVGDLALAQDWAKRVAELAPLSLRHLKLAFNDDGTQDAPTPEQLDALRAAWTSDDMHEAREARQEKRQPNFRGR</sequence>
<dbReference type="InterPro" id="IPR029045">
    <property type="entry name" value="ClpP/crotonase-like_dom_sf"/>
</dbReference>
<evidence type="ECO:0000313" key="10">
    <source>
        <dbReference type="EMBL" id="TQF74146.1"/>
    </source>
</evidence>
<evidence type="ECO:0000256" key="2">
    <source>
        <dbReference type="ARBA" id="ARBA00005254"/>
    </source>
</evidence>
<proteinExistence type="inferred from homology"/>
<evidence type="ECO:0000256" key="3">
    <source>
        <dbReference type="ARBA" id="ARBA00022832"/>
    </source>
</evidence>
<dbReference type="CDD" id="cd06558">
    <property type="entry name" value="crotonase-like"/>
    <property type="match status" value="1"/>
</dbReference>
<feature type="compositionally biased region" description="Basic and acidic residues" evidence="9">
    <location>
        <begin position="224"/>
        <end position="237"/>
    </location>
</feature>
<protein>
    <submittedName>
        <fullName evidence="10">Enoyl-CoA hydratase</fullName>
        <ecNumber evidence="10">4.2.1.17</ecNumber>
    </submittedName>
</protein>
<dbReference type="NCBIfam" id="NF005891">
    <property type="entry name" value="PRK07854.1"/>
    <property type="match status" value="1"/>
</dbReference>
<comment type="function">
    <text evidence="1">Could possibly oxidize fatty acids using specific components.</text>
</comment>
<dbReference type="OrthoDB" id="3569436at2"/>
<comment type="catalytic activity">
    <reaction evidence="6">
        <text>a (3S)-3-hydroxyacyl-CoA = a (2E)-enoyl-CoA + H2O</text>
        <dbReference type="Rhea" id="RHEA:16105"/>
        <dbReference type="ChEBI" id="CHEBI:15377"/>
        <dbReference type="ChEBI" id="CHEBI:57318"/>
        <dbReference type="ChEBI" id="CHEBI:58856"/>
        <dbReference type="EC" id="4.2.1.17"/>
    </reaction>
</comment>
<dbReference type="SUPFAM" id="SSF52096">
    <property type="entry name" value="ClpP/crotonase"/>
    <property type="match status" value="1"/>
</dbReference>
<evidence type="ECO:0000256" key="9">
    <source>
        <dbReference type="SAM" id="MobiDB-lite"/>
    </source>
</evidence>
<comment type="caution">
    <text evidence="10">The sequence shown here is derived from an EMBL/GenBank/DDBJ whole genome shotgun (WGS) entry which is preliminary data.</text>
</comment>
<evidence type="ECO:0000256" key="4">
    <source>
        <dbReference type="ARBA" id="ARBA00023098"/>
    </source>
</evidence>
<dbReference type="Pfam" id="PF00378">
    <property type="entry name" value="ECH_1"/>
    <property type="match status" value="1"/>
</dbReference>
<evidence type="ECO:0000256" key="8">
    <source>
        <dbReference type="RuleBase" id="RU003707"/>
    </source>
</evidence>
<comment type="catalytic activity">
    <reaction evidence="7">
        <text>a 4-saturated-(3S)-3-hydroxyacyl-CoA = a (3E)-enoyl-CoA + H2O</text>
        <dbReference type="Rhea" id="RHEA:20724"/>
        <dbReference type="ChEBI" id="CHEBI:15377"/>
        <dbReference type="ChEBI" id="CHEBI:58521"/>
        <dbReference type="ChEBI" id="CHEBI:137480"/>
        <dbReference type="EC" id="4.2.1.17"/>
    </reaction>
</comment>
<evidence type="ECO:0000256" key="7">
    <source>
        <dbReference type="ARBA" id="ARBA00023717"/>
    </source>
</evidence>
<organism evidence="10 11">
    <name type="scientific">Rhodococcus spelaei</name>
    <dbReference type="NCBI Taxonomy" id="2546320"/>
    <lineage>
        <taxon>Bacteria</taxon>
        <taxon>Bacillati</taxon>
        <taxon>Actinomycetota</taxon>
        <taxon>Actinomycetes</taxon>
        <taxon>Mycobacteriales</taxon>
        <taxon>Nocardiaceae</taxon>
        <taxon>Rhodococcus</taxon>
    </lineage>
</organism>
<dbReference type="EC" id="4.2.1.17" evidence="10"/>
<keyword evidence="3" id="KW-0276">Fatty acid metabolism</keyword>